<keyword evidence="1" id="KW-0812">Transmembrane</keyword>
<dbReference type="EMBL" id="JANIEX010000519">
    <property type="protein sequence ID" value="KAJ3566023.1"/>
    <property type="molecule type" value="Genomic_DNA"/>
</dbReference>
<feature type="transmembrane region" description="Helical" evidence="1">
    <location>
        <begin position="65"/>
        <end position="85"/>
    </location>
</feature>
<keyword evidence="1" id="KW-1133">Transmembrane helix</keyword>
<name>A0AAD5VRS1_9AGAR</name>
<reference evidence="3" key="1">
    <citation type="submission" date="2022-07" db="EMBL/GenBank/DDBJ databases">
        <title>Genome Sequence of Leucocoprinus birnbaumii.</title>
        <authorList>
            <person name="Buettner E."/>
        </authorList>
    </citation>
    <scope>NUCLEOTIDE SEQUENCE</scope>
    <source>
        <strain evidence="3">VT141</strain>
    </source>
</reference>
<dbReference type="Proteomes" id="UP001213000">
    <property type="component" value="Unassembled WGS sequence"/>
</dbReference>
<protein>
    <recommendedName>
        <fullName evidence="2">DUF6533 domain-containing protein</fullName>
    </recommendedName>
</protein>
<comment type="caution">
    <text evidence="3">The sequence shown here is derived from an EMBL/GenBank/DDBJ whole genome shotgun (WGS) entry which is preliminary data.</text>
</comment>
<evidence type="ECO:0000259" key="2">
    <source>
        <dbReference type="Pfam" id="PF20151"/>
    </source>
</evidence>
<evidence type="ECO:0000313" key="4">
    <source>
        <dbReference type="Proteomes" id="UP001213000"/>
    </source>
</evidence>
<accession>A0AAD5VRS1</accession>
<keyword evidence="1" id="KW-0472">Membrane</keyword>
<feature type="transmembrane region" description="Helical" evidence="1">
    <location>
        <begin position="105"/>
        <end position="126"/>
    </location>
</feature>
<feature type="domain" description="DUF6533" evidence="2">
    <location>
        <begin position="36"/>
        <end position="76"/>
    </location>
</feature>
<dbReference type="Pfam" id="PF20151">
    <property type="entry name" value="DUF6533"/>
    <property type="match status" value="1"/>
</dbReference>
<gene>
    <name evidence="3" type="ORF">NP233_g7261</name>
</gene>
<feature type="transmembrane region" description="Helical" evidence="1">
    <location>
        <begin position="138"/>
        <end position="162"/>
    </location>
</feature>
<dbReference type="AlphaFoldDB" id="A0AAD5VRS1"/>
<organism evidence="3 4">
    <name type="scientific">Leucocoprinus birnbaumii</name>
    <dbReference type="NCBI Taxonomy" id="56174"/>
    <lineage>
        <taxon>Eukaryota</taxon>
        <taxon>Fungi</taxon>
        <taxon>Dikarya</taxon>
        <taxon>Basidiomycota</taxon>
        <taxon>Agaricomycotina</taxon>
        <taxon>Agaricomycetes</taxon>
        <taxon>Agaricomycetidae</taxon>
        <taxon>Agaricales</taxon>
        <taxon>Agaricineae</taxon>
        <taxon>Agaricaceae</taxon>
        <taxon>Leucocoprinus</taxon>
    </lineage>
</organism>
<sequence>MSEDIDAVLRELEHGIVIWRNVNYVFGTALVHSEAYTAVMVLEWLQTLNLEISLVWYSPWSLLKVLYLLSRYTPLIYWPAFYYSLWSQKDQFGSQGIGLGTCENLVRYIVCTYTIGASFTELLLTIRTWAVCECSRKMAFALFPAYVAAYAGVFTLVCLWLVKEAECEKQYFSIPPTT</sequence>
<proteinExistence type="predicted"/>
<keyword evidence="4" id="KW-1185">Reference proteome</keyword>
<dbReference type="InterPro" id="IPR045340">
    <property type="entry name" value="DUF6533"/>
</dbReference>
<evidence type="ECO:0000256" key="1">
    <source>
        <dbReference type="SAM" id="Phobius"/>
    </source>
</evidence>
<evidence type="ECO:0000313" key="3">
    <source>
        <dbReference type="EMBL" id="KAJ3566023.1"/>
    </source>
</evidence>